<dbReference type="GO" id="GO:0016747">
    <property type="term" value="F:acyltransferase activity, transferring groups other than amino-acyl groups"/>
    <property type="evidence" value="ECO:0007669"/>
    <property type="project" value="InterPro"/>
</dbReference>
<dbReference type="Pfam" id="PF00583">
    <property type="entry name" value="Acetyltransf_1"/>
    <property type="match status" value="1"/>
</dbReference>
<dbReference type="EMBL" id="PEWV01000074">
    <property type="protein sequence ID" value="PIU40958.1"/>
    <property type="molecule type" value="Genomic_DNA"/>
</dbReference>
<comment type="caution">
    <text evidence="2">The sequence shown here is derived from an EMBL/GenBank/DDBJ whole genome shotgun (WGS) entry which is preliminary data.</text>
</comment>
<name>A0A2J0KQQ7_9BACT</name>
<dbReference type="PANTHER" id="PTHR43072">
    <property type="entry name" value="N-ACETYLTRANSFERASE"/>
    <property type="match status" value="1"/>
</dbReference>
<accession>A0A2J0KQQ7</accession>
<gene>
    <name evidence="2" type="ORF">COS99_07790</name>
</gene>
<reference evidence="2 3" key="1">
    <citation type="submission" date="2017-09" db="EMBL/GenBank/DDBJ databases">
        <title>Depth-based differentiation of microbial function through sediment-hosted aquifers and enrichment of novel symbionts in the deep terrestrial subsurface.</title>
        <authorList>
            <person name="Probst A.J."/>
            <person name="Ladd B."/>
            <person name="Jarett J.K."/>
            <person name="Geller-Mcgrath D.E."/>
            <person name="Sieber C.M."/>
            <person name="Emerson J.B."/>
            <person name="Anantharaman K."/>
            <person name="Thomas B.C."/>
            <person name="Malmstrom R."/>
            <person name="Stieglmeier M."/>
            <person name="Klingl A."/>
            <person name="Woyke T."/>
            <person name="Ryan C.M."/>
            <person name="Banfield J.F."/>
        </authorList>
    </citation>
    <scope>NUCLEOTIDE SEQUENCE [LARGE SCALE GENOMIC DNA]</scope>
    <source>
        <strain evidence="2">CG07_land_8_20_14_0_80_42_15</strain>
    </source>
</reference>
<dbReference type="Gene3D" id="3.40.630.30">
    <property type="match status" value="1"/>
</dbReference>
<dbReference type="Proteomes" id="UP000230052">
    <property type="component" value="Unassembled WGS sequence"/>
</dbReference>
<evidence type="ECO:0000259" key="1">
    <source>
        <dbReference type="PROSITE" id="PS51186"/>
    </source>
</evidence>
<sequence>MNNSIAVRPYSRQDRASIRRISCDTADKGEPIDKIFHDREIVADLLTRYYTDYEPHSTWVAESGGNVVGYLNGCLNTRRYYKIMLFRVLPRTLVKAFLRGVFYKKESWIFSMALIKVWRRGGFDRKIPLYKYPAHLHINIDSDFRGKNIGRILMERFVELAGKKGLNGIHLTVKENNANGRAFFEKMGFAKLDRYLIPQMDHNSYIIIYGKEIARVG</sequence>
<protein>
    <recommendedName>
        <fullName evidence="1">N-acetyltransferase domain-containing protein</fullName>
    </recommendedName>
</protein>
<organism evidence="2 3">
    <name type="scientific">Candidatus Aquitaenariimonas noxiae</name>
    <dbReference type="NCBI Taxonomy" id="1974741"/>
    <lineage>
        <taxon>Bacteria</taxon>
        <taxon>Pseudomonadati</taxon>
        <taxon>Candidatus Omnitrophota</taxon>
        <taxon>Candidatus Aquitaenariimonas</taxon>
    </lineage>
</organism>
<dbReference type="InterPro" id="IPR016181">
    <property type="entry name" value="Acyl_CoA_acyltransferase"/>
</dbReference>
<feature type="domain" description="N-acetyltransferase" evidence="1">
    <location>
        <begin position="5"/>
        <end position="212"/>
    </location>
</feature>
<evidence type="ECO:0000313" key="2">
    <source>
        <dbReference type="EMBL" id="PIU40958.1"/>
    </source>
</evidence>
<dbReference type="CDD" id="cd04301">
    <property type="entry name" value="NAT_SF"/>
    <property type="match status" value="1"/>
</dbReference>
<evidence type="ECO:0000313" key="3">
    <source>
        <dbReference type="Proteomes" id="UP000230052"/>
    </source>
</evidence>
<dbReference type="InterPro" id="IPR000182">
    <property type="entry name" value="GNAT_dom"/>
</dbReference>
<dbReference type="PROSITE" id="PS51186">
    <property type="entry name" value="GNAT"/>
    <property type="match status" value="1"/>
</dbReference>
<dbReference type="SUPFAM" id="SSF55729">
    <property type="entry name" value="Acyl-CoA N-acyltransferases (Nat)"/>
    <property type="match status" value="1"/>
</dbReference>
<dbReference type="AlphaFoldDB" id="A0A2J0KQQ7"/>
<proteinExistence type="predicted"/>